<proteinExistence type="predicted"/>
<dbReference type="InterPro" id="IPR027843">
    <property type="entry name" value="DUF4440"/>
</dbReference>
<evidence type="ECO:0000259" key="2">
    <source>
        <dbReference type="Pfam" id="PF14534"/>
    </source>
</evidence>
<dbReference type="InterPro" id="IPR032710">
    <property type="entry name" value="NTF2-like_dom_sf"/>
</dbReference>
<dbReference type="Gene3D" id="3.10.450.50">
    <property type="match status" value="1"/>
</dbReference>
<name>A0ABV2KZ99_9HYPH</name>
<evidence type="ECO:0000256" key="1">
    <source>
        <dbReference type="SAM" id="MobiDB-lite"/>
    </source>
</evidence>
<dbReference type="Proteomes" id="UP001549145">
    <property type="component" value="Unassembled WGS sequence"/>
</dbReference>
<dbReference type="RefSeq" id="WP_238281052.1">
    <property type="nucleotide sequence ID" value="NZ_BPQL01000115.1"/>
</dbReference>
<feature type="compositionally biased region" description="Basic and acidic residues" evidence="1">
    <location>
        <begin position="44"/>
        <end position="59"/>
    </location>
</feature>
<dbReference type="Pfam" id="PF14534">
    <property type="entry name" value="DUF4440"/>
    <property type="match status" value="1"/>
</dbReference>
<protein>
    <recommendedName>
        <fullName evidence="2">DUF4440 domain-containing protein</fullName>
    </recommendedName>
</protein>
<evidence type="ECO:0000313" key="3">
    <source>
        <dbReference type="EMBL" id="MET3690897.1"/>
    </source>
</evidence>
<dbReference type="SUPFAM" id="SSF54427">
    <property type="entry name" value="NTF2-like"/>
    <property type="match status" value="1"/>
</dbReference>
<reference evidence="3 4" key="1">
    <citation type="submission" date="2024-06" db="EMBL/GenBank/DDBJ databases">
        <title>Genomic Encyclopedia of Type Strains, Phase IV (KMG-IV): sequencing the most valuable type-strain genomes for metagenomic binning, comparative biology and taxonomic classification.</title>
        <authorList>
            <person name="Goeker M."/>
        </authorList>
    </citation>
    <scope>NUCLEOTIDE SEQUENCE [LARGE SCALE GENOMIC DNA]</scope>
    <source>
        <strain evidence="3 4">DSM 21331</strain>
    </source>
</reference>
<feature type="domain" description="DUF4440" evidence="2">
    <location>
        <begin position="83"/>
        <end position="179"/>
    </location>
</feature>
<sequence>MATITAMARRRTVRFSAIAGHPVATSGSAAHGQGDWASTRARTRRDAIAQDGPRNEPRAGRVILDNPTSEESKMDDDRVWSFEKSLWTGDPDHYRELVDDECLMVLPTPPFVLSGAQAIEAVADTPRWSSIELSKGQISRPQEGLIIIAYHAKASRENETYEANCTSTYRRLSHEVWRVVQHQQTPPLSIPAAND</sequence>
<keyword evidence="4" id="KW-1185">Reference proteome</keyword>
<organism evidence="3 4">
    <name type="scientific">Methylobacterium goesingense</name>
    <dbReference type="NCBI Taxonomy" id="243690"/>
    <lineage>
        <taxon>Bacteria</taxon>
        <taxon>Pseudomonadati</taxon>
        <taxon>Pseudomonadota</taxon>
        <taxon>Alphaproteobacteria</taxon>
        <taxon>Hyphomicrobiales</taxon>
        <taxon>Methylobacteriaceae</taxon>
        <taxon>Methylobacterium</taxon>
    </lineage>
</organism>
<comment type="caution">
    <text evidence="3">The sequence shown here is derived from an EMBL/GenBank/DDBJ whole genome shotgun (WGS) entry which is preliminary data.</text>
</comment>
<evidence type="ECO:0000313" key="4">
    <source>
        <dbReference type="Proteomes" id="UP001549145"/>
    </source>
</evidence>
<feature type="region of interest" description="Disordered" evidence="1">
    <location>
        <begin position="24"/>
        <end position="74"/>
    </location>
</feature>
<accession>A0ABV2KZ99</accession>
<gene>
    <name evidence="3" type="ORF">ABID43_000416</name>
</gene>
<dbReference type="EMBL" id="JBEPMM010000001">
    <property type="protein sequence ID" value="MET3690897.1"/>
    <property type="molecule type" value="Genomic_DNA"/>
</dbReference>